<gene>
    <name evidence="1" type="ORF">PCS_03427</name>
</gene>
<evidence type="ECO:0000313" key="2">
    <source>
        <dbReference type="Proteomes" id="UP000011922"/>
    </source>
</evidence>
<comment type="caution">
    <text evidence="1">The sequence shown here is derived from an EMBL/GenBank/DDBJ whole genome shotgun (WGS) entry which is preliminary data.</text>
</comment>
<dbReference type="EMBL" id="AOSV01000038">
    <property type="protein sequence ID" value="EMG35943.1"/>
    <property type="molecule type" value="Genomic_DNA"/>
</dbReference>
<proteinExistence type="predicted"/>
<name>M5Q0S7_DESAF</name>
<sequence length="40" mass="4406">MIEWCSSAEAPRFAELVTSFTDKIRKLGPNPLKAKQAVTA</sequence>
<dbReference type="PATRIC" id="fig|1262666.3.peg.3483"/>
<dbReference type="Proteomes" id="UP000011922">
    <property type="component" value="Unassembled WGS sequence"/>
</dbReference>
<evidence type="ECO:0000313" key="1">
    <source>
        <dbReference type="EMBL" id="EMG35943.1"/>
    </source>
</evidence>
<dbReference type="AlphaFoldDB" id="M5Q0S7"/>
<reference evidence="1 2" key="1">
    <citation type="journal article" date="2013" name="Genome Announc.">
        <title>Draft Genome Sequence for Desulfovibrio africanus Strain PCS.</title>
        <authorList>
            <person name="Brown S.D."/>
            <person name="Utturkar S.M."/>
            <person name="Arkin A.P."/>
            <person name="Deutschbauer A.M."/>
            <person name="Elias D.A."/>
            <person name="Hazen T.C."/>
            <person name="Chakraborty R."/>
        </authorList>
    </citation>
    <scope>NUCLEOTIDE SEQUENCE [LARGE SCALE GENOMIC DNA]</scope>
    <source>
        <strain evidence="1 2">PCS</strain>
    </source>
</reference>
<protein>
    <submittedName>
        <fullName evidence="1">Uncharacterized protein</fullName>
    </submittedName>
</protein>
<accession>M5Q0S7</accession>
<organism evidence="1 2">
    <name type="scientific">Desulfocurvibacter africanus PCS</name>
    <dbReference type="NCBI Taxonomy" id="1262666"/>
    <lineage>
        <taxon>Bacteria</taxon>
        <taxon>Pseudomonadati</taxon>
        <taxon>Thermodesulfobacteriota</taxon>
        <taxon>Desulfovibrionia</taxon>
        <taxon>Desulfovibrionales</taxon>
        <taxon>Desulfovibrionaceae</taxon>
        <taxon>Desulfocurvibacter</taxon>
    </lineage>
</organism>